<evidence type="ECO:0000313" key="1">
    <source>
        <dbReference type="EMBL" id="TCP63739.1"/>
    </source>
</evidence>
<evidence type="ECO:0000313" key="2">
    <source>
        <dbReference type="Proteomes" id="UP000294746"/>
    </source>
</evidence>
<dbReference type="Proteomes" id="UP000294746">
    <property type="component" value="Unassembled WGS sequence"/>
</dbReference>
<dbReference type="RefSeq" id="WP_165873812.1">
    <property type="nucleotide sequence ID" value="NZ_SLXV01000047.1"/>
</dbReference>
<protein>
    <submittedName>
        <fullName evidence="1">Cysteine peptidase C11 family protein</fullName>
    </submittedName>
</protein>
<gene>
    <name evidence="1" type="ORF">EDD57_14713</name>
</gene>
<dbReference type="InterPro" id="IPR005077">
    <property type="entry name" value="Peptidase_C11"/>
</dbReference>
<comment type="caution">
    <text evidence="1">The sequence shown here is derived from an EMBL/GenBank/DDBJ whole genome shotgun (WGS) entry which is preliminary data.</text>
</comment>
<dbReference type="AlphaFoldDB" id="A0A4R2RM60"/>
<organism evidence="1 2">
    <name type="scientific">Baia soyae</name>
    <dbReference type="NCBI Taxonomy" id="1544746"/>
    <lineage>
        <taxon>Bacteria</taxon>
        <taxon>Bacillati</taxon>
        <taxon>Bacillota</taxon>
        <taxon>Bacilli</taxon>
        <taxon>Bacillales</taxon>
        <taxon>Thermoactinomycetaceae</taxon>
        <taxon>Baia</taxon>
    </lineage>
</organism>
<accession>A0A4R2RM60</accession>
<name>A0A4R2RM60_9BACL</name>
<dbReference type="EMBL" id="SLXV01000047">
    <property type="protein sequence ID" value="TCP63739.1"/>
    <property type="molecule type" value="Genomic_DNA"/>
</dbReference>
<keyword evidence="2" id="KW-1185">Reference proteome</keyword>
<dbReference type="Pfam" id="PF03415">
    <property type="entry name" value="Peptidase_C11"/>
    <property type="match status" value="1"/>
</dbReference>
<dbReference type="PANTHER" id="PTHR37835">
    <property type="entry name" value="ALPHA-CLOSTRIPAIN"/>
    <property type="match status" value="1"/>
</dbReference>
<dbReference type="PANTHER" id="PTHR37835:SF1">
    <property type="entry name" value="ALPHA-CLOSTRIPAIN"/>
    <property type="match status" value="1"/>
</dbReference>
<sequence length="81" mass="9174">MESWSGLCQGLLWNHGLGSVKVYGSDEKHKHDALTLSELQQAFDKSQAKTNKFDMIGFDACLMANVEVAKLWSLDRRLRMS</sequence>
<proteinExistence type="predicted"/>
<reference evidence="1 2" key="1">
    <citation type="submission" date="2019-03" db="EMBL/GenBank/DDBJ databases">
        <title>Genomic Encyclopedia of Type Strains, Phase IV (KMG-IV): sequencing the most valuable type-strain genomes for metagenomic binning, comparative biology and taxonomic classification.</title>
        <authorList>
            <person name="Goeker M."/>
        </authorList>
    </citation>
    <scope>NUCLEOTIDE SEQUENCE [LARGE SCALE GENOMIC DNA]</scope>
    <source>
        <strain evidence="1 2">DSM 46831</strain>
    </source>
</reference>